<dbReference type="RefSeq" id="WP_359355844.1">
    <property type="nucleotide sequence ID" value="NZ_JBEYXV010000020.1"/>
</dbReference>
<sequence length="488" mass="54086">MSAANPSRRSILRGTAAAGAAAALSPLATFSPAHAATSGSYVIRFDKARQQTILGLGFEIQSDSIGSGNEGLPDEVNGVPYDLTDSERTRFYQQMLKAGRSDRGFRYCRLAMGLYYRGLDPTRKLMRGRYPGQTAQLADMIKQAGIEGTSVEYWSPAPGWKSNDSFIGGKLKSFDPAFLAEFGQAMAADVDYLTTGGVPVSMWGLQNEPRFGTPYSSCVYSASEYLAAFKAAASRIRAKHPDIMITADSQDGWNGAIGQAIKGDATALSYVDAWTYHHIGWDSNAHMTAGKYTSGAAGKPVFNNEFEYLDNKTSDWRTINTAQSIMNWMVFQDAPTWFWLHALKPTTNAESPGYSLGFWRPPSDKDFSHFPDLKPGHWTWNPQNWNAVAGFVKYLPWNSVRYVVDESAQLQDQRIMAWKTPQGKPVFAVTNRSATESFTYTVDTRTSASFEGRRYGPKTNDRRIGLKQGRELTITVPPLSIEFWVQTS</sequence>
<comment type="caution">
    <text evidence="2">The sequence shown here is derived from an EMBL/GenBank/DDBJ whole genome shotgun (WGS) entry which is preliminary data.</text>
</comment>
<organism evidence="2 3">
    <name type="scientific">Streptomyces atriruber</name>
    <dbReference type="NCBI Taxonomy" id="545121"/>
    <lineage>
        <taxon>Bacteria</taxon>
        <taxon>Bacillati</taxon>
        <taxon>Actinomycetota</taxon>
        <taxon>Actinomycetes</taxon>
        <taxon>Kitasatosporales</taxon>
        <taxon>Streptomycetaceae</taxon>
        <taxon>Streptomyces</taxon>
    </lineage>
</organism>
<dbReference type="SUPFAM" id="SSF51445">
    <property type="entry name" value="(Trans)glycosidases"/>
    <property type="match status" value="1"/>
</dbReference>
<dbReference type="EMBL" id="JBEYXV010000020">
    <property type="protein sequence ID" value="MEU6825428.1"/>
    <property type="molecule type" value="Genomic_DNA"/>
</dbReference>
<dbReference type="InterPro" id="IPR006311">
    <property type="entry name" value="TAT_signal"/>
</dbReference>
<protein>
    <submittedName>
        <fullName evidence="2">Twin-arginine translocation signal domain-containing protein</fullName>
    </submittedName>
</protein>
<dbReference type="PROSITE" id="PS51318">
    <property type="entry name" value="TAT"/>
    <property type="match status" value="1"/>
</dbReference>
<dbReference type="Pfam" id="PF10518">
    <property type="entry name" value="TAT_signal"/>
    <property type="match status" value="1"/>
</dbReference>
<proteinExistence type="predicted"/>
<keyword evidence="3" id="KW-1185">Reference proteome</keyword>
<feature type="chain" id="PRO_5045335694" evidence="1">
    <location>
        <begin position="36"/>
        <end position="488"/>
    </location>
</feature>
<accession>A0ABV3BWN8</accession>
<gene>
    <name evidence="2" type="ORF">ABZ921_32825</name>
</gene>
<feature type="signal peptide" evidence="1">
    <location>
        <begin position="1"/>
        <end position="35"/>
    </location>
</feature>
<keyword evidence="1" id="KW-0732">Signal</keyword>
<dbReference type="Gene3D" id="3.20.20.80">
    <property type="entry name" value="Glycosidases"/>
    <property type="match status" value="1"/>
</dbReference>
<evidence type="ECO:0000256" key="1">
    <source>
        <dbReference type="SAM" id="SignalP"/>
    </source>
</evidence>
<reference evidence="2 3" key="1">
    <citation type="submission" date="2024-06" db="EMBL/GenBank/DDBJ databases">
        <title>The Natural Products Discovery Center: Release of the First 8490 Sequenced Strains for Exploring Actinobacteria Biosynthetic Diversity.</title>
        <authorList>
            <person name="Kalkreuter E."/>
            <person name="Kautsar S.A."/>
            <person name="Yang D."/>
            <person name="Bader C.D."/>
            <person name="Teijaro C.N."/>
            <person name="Fluegel L."/>
            <person name="Davis C.M."/>
            <person name="Simpson J.R."/>
            <person name="Lauterbach L."/>
            <person name="Steele A.D."/>
            <person name="Gui C."/>
            <person name="Meng S."/>
            <person name="Li G."/>
            <person name="Viehrig K."/>
            <person name="Ye F."/>
            <person name="Su P."/>
            <person name="Kiefer A.F."/>
            <person name="Nichols A."/>
            <person name="Cepeda A.J."/>
            <person name="Yan W."/>
            <person name="Fan B."/>
            <person name="Jiang Y."/>
            <person name="Adhikari A."/>
            <person name="Zheng C.-J."/>
            <person name="Schuster L."/>
            <person name="Cowan T.M."/>
            <person name="Smanski M.J."/>
            <person name="Chevrette M.G."/>
            <person name="De Carvalho L.P.S."/>
            <person name="Shen B."/>
        </authorList>
    </citation>
    <scope>NUCLEOTIDE SEQUENCE [LARGE SCALE GENOMIC DNA]</scope>
    <source>
        <strain evidence="2 3">NPDC046838</strain>
    </source>
</reference>
<evidence type="ECO:0000313" key="3">
    <source>
        <dbReference type="Proteomes" id="UP001551176"/>
    </source>
</evidence>
<dbReference type="InterPro" id="IPR019546">
    <property type="entry name" value="TAT_signal_bac_arc"/>
</dbReference>
<dbReference type="Proteomes" id="UP001551176">
    <property type="component" value="Unassembled WGS sequence"/>
</dbReference>
<dbReference type="InterPro" id="IPR017853">
    <property type="entry name" value="GH"/>
</dbReference>
<evidence type="ECO:0000313" key="2">
    <source>
        <dbReference type="EMBL" id="MEU6825428.1"/>
    </source>
</evidence>
<name>A0ABV3BWN8_9ACTN</name>